<dbReference type="Proteomes" id="UP000664521">
    <property type="component" value="Unassembled WGS sequence"/>
</dbReference>
<evidence type="ECO:0000256" key="2">
    <source>
        <dbReference type="ARBA" id="ARBA00022692"/>
    </source>
</evidence>
<keyword evidence="4 6" id="KW-0496">Mitochondrion</keyword>
<gene>
    <name evidence="6 8" type="primary">MDM10</name>
    <name evidence="8" type="ORF">HETSPECPRED_003339</name>
</gene>
<organism evidence="8 9">
    <name type="scientific">Heterodermia speciosa</name>
    <dbReference type="NCBI Taxonomy" id="116794"/>
    <lineage>
        <taxon>Eukaryota</taxon>
        <taxon>Fungi</taxon>
        <taxon>Dikarya</taxon>
        <taxon>Ascomycota</taxon>
        <taxon>Pezizomycotina</taxon>
        <taxon>Lecanoromycetes</taxon>
        <taxon>OSLEUM clade</taxon>
        <taxon>Lecanoromycetidae</taxon>
        <taxon>Caliciales</taxon>
        <taxon>Physciaceae</taxon>
        <taxon>Heterodermia</taxon>
    </lineage>
</organism>
<comment type="function">
    <text evidence="6">Component of the ERMES/MDM complex, which serves as a molecular tether to connect the endoplasmic reticulum and mitochondria. Components of this complex are involved in the control of mitochondrial shape and protein biogenesis and may function in phospholipid exchange. MDM10 is involved in the late assembly steps of the general translocase of the mitochondrial outer membrane (TOM complex). Functions in the TOM40-specific route of the assembly of outer membrane beta-barrel proteins, including the association of TOM40 with the receptor TOM22 and small TOM proteins. Can associate with the SAM(core) complex as well as the MDM12-MMM1 complex, both involved in late steps of the major beta-barrel assembly pathway, that is responsible for biogenesis of all outer membrane beta-barrel proteins. May act as a switch that shuttles between both complexes and channels precursor proteins into the TOM40-specific pathway. Plays a role in mitochondrial morphology and in the inheritance of mitochondria.</text>
</comment>
<keyword evidence="2 6" id="KW-0812">Transmembrane</keyword>
<keyword evidence="3 6" id="KW-1000">Mitochondrion outer membrane</keyword>
<dbReference type="InterPro" id="IPR027539">
    <property type="entry name" value="Mdm10"/>
</dbReference>
<evidence type="ECO:0000313" key="9">
    <source>
        <dbReference type="Proteomes" id="UP000664521"/>
    </source>
</evidence>
<keyword evidence="9" id="KW-1185">Reference proteome</keyword>
<accession>A0A8H3I1V8</accession>
<dbReference type="OrthoDB" id="2103793at2759"/>
<dbReference type="GO" id="GO:0032865">
    <property type="term" value="C:ERMES complex"/>
    <property type="evidence" value="ECO:0007669"/>
    <property type="project" value="UniProtKB-UniRule"/>
</dbReference>
<comment type="domain">
    <text evidence="6">Lacks alpha-helical transmembrane segments, suggesting that it resides in the membrane via beta-sheet conformations similar to those predicted for other outer membrane proteins and porin.</text>
</comment>
<dbReference type="GO" id="GO:0045040">
    <property type="term" value="P:protein insertion into mitochondrial outer membrane"/>
    <property type="evidence" value="ECO:0007669"/>
    <property type="project" value="UniProtKB-UniRule"/>
</dbReference>
<feature type="region of interest" description="Disordered" evidence="7">
    <location>
        <begin position="204"/>
        <end position="237"/>
    </location>
</feature>
<feature type="compositionally biased region" description="Low complexity" evidence="7">
    <location>
        <begin position="227"/>
        <end position="237"/>
    </location>
</feature>
<comment type="caution">
    <text evidence="8">The sequence shown here is derived from an EMBL/GenBank/DDBJ whole genome shotgun (WGS) entry which is preliminary data.</text>
</comment>
<evidence type="ECO:0000256" key="5">
    <source>
        <dbReference type="ARBA" id="ARBA00023136"/>
    </source>
</evidence>
<dbReference type="GO" id="GO:0001401">
    <property type="term" value="C:SAM complex"/>
    <property type="evidence" value="ECO:0007669"/>
    <property type="project" value="TreeGrafter"/>
</dbReference>
<name>A0A8H3I1V8_9LECA</name>
<reference evidence="8" key="1">
    <citation type="submission" date="2021-03" db="EMBL/GenBank/DDBJ databases">
        <authorList>
            <person name="Tagirdzhanova G."/>
        </authorList>
    </citation>
    <scope>NUCLEOTIDE SEQUENCE</scope>
</reference>
<evidence type="ECO:0000256" key="4">
    <source>
        <dbReference type="ARBA" id="ARBA00023128"/>
    </source>
</evidence>
<dbReference type="GO" id="GO:0015914">
    <property type="term" value="P:phospholipid transport"/>
    <property type="evidence" value="ECO:0007669"/>
    <property type="project" value="TreeGrafter"/>
</dbReference>
<dbReference type="PANTHER" id="PTHR28035:SF1">
    <property type="entry name" value="MITOCHONDRIAL DISTRIBUTION AND MORPHOLOGY PROTEIN 10"/>
    <property type="match status" value="1"/>
</dbReference>
<sequence length="419" mass="46658">MLEFMDYVQNAFYVASNWHKDNSYGSLTATSQALLDFQTPTGLRFSLSSLSSPTFATSYTLRSVGLVDGSLSYLYSSLPLSVPCSSSLLNLRHIIPGYRHLQDLHRPDEPWWWEVWQGGKRIDRRDALLYGRLFLPKSTLEGLYLRRLSPRSQVNVRCVSDSRLPNGGSMLALLQHDRGKFSTEYLYSTDSALLGVRGLYNFGPDPPEHVHDRPQQSLSQGLDTAEPLSPNIPSSSSISLQSLPAGRLSVGGECYFSPLNKSGGISTGLRFSTLPRHTGFPYTMTLTLNPLMGNLSSSYSVVASPLLALSTRFDFNVYSYESDFVVGMELWRLKEEPIDEMEWAKRKMGKLKQLVKGERAGQSERVAGVLKARMDQSGTIGFLWEGRIKELLYSCGVNVDLKGGENLVRGLGVEMCYSS</sequence>
<dbReference type="GO" id="GO:1990456">
    <property type="term" value="P:mitochondrion-endoplasmic reticulum membrane tethering"/>
    <property type="evidence" value="ECO:0007669"/>
    <property type="project" value="UniProtKB-UniRule"/>
</dbReference>
<comment type="subunit">
    <text evidence="6">Component of the ER-mitochondria encounter structure (ERMES) or MDM complex, composed of MMM1, MDM10, MDM12 and MDM34. Associates with the mitochondrial outer membrane sorting assembly machinery SAM(core) complex.</text>
</comment>
<dbReference type="GO" id="GO:0051654">
    <property type="term" value="P:establishment of mitochondrion localization"/>
    <property type="evidence" value="ECO:0007669"/>
    <property type="project" value="TreeGrafter"/>
</dbReference>
<dbReference type="EMBL" id="CAJPDS010000002">
    <property type="protein sequence ID" value="CAF9904060.1"/>
    <property type="molecule type" value="Genomic_DNA"/>
</dbReference>
<comment type="subcellular location">
    <subcellularLocation>
        <location evidence="6">Mitochondrion outer membrane</location>
        <topology evidence="6">Multi-pass membrane protein</topology>
    </subcellularLocation>
    <text evidence="6">The ERMES/MDM complex localizes to a few discrete foci (around 10 per single cell), that represent mitochondria-endoplasmic reticulum junctions. These foci are often found next to mtDNA nucleoids.</text>
</comment>
<dbReference type="GO" id="GO:0070096">
    <property type="term" value="P:mitochondrial outer membrane translocase complex assembly"/>
    <property type="evidence" value="ECO:0007669"/>
    <property type="project" value="UniProtKB-UniRule"/>
</dbReference>
<evidence type="ECO:0000256" key="1">
    <source>
        <dbReference type="ARBA" id="ARBA00022452"/>
    </source>
</evidence>
<evidence type="ECO:0000256" key="7">
    <source>
        <dbReference type="SAM" id="MobiDB-lite"/>
    </source>
</evidence>
<protein>
    <recommendedName>
        <fullName evidence="6">Mitochondrial distribution and morphology protein 10</fullName>
    </recommendedName>
    <alternativeName>
        <fullName evidence="6">Mitochondrial inheritance component MDM10</fullName>
    </alternativeName>
</protein>
<dbReference type="Pfam" id="PF12519">
    <property type="entry name" value="MDM10"/>
    <property type="match status" value="2"/>
</dbReference>
<dbReference type="PANTHER" id="PTHR28035">
    <property type="entry name" value="MITOCHONDRIAL DISTRIBUTION AND MORPHOLOGY PROTEIN 10"/>
    <property type="match status" value="1"/>
</dbReference>
<keyword evidence="5 6" id="KW-0472">Membrane</keyword>
<keyword evidence="1 6" id="KW-1134">Transmembrane beta strand</keyword>
<evidence type="ECO:0000313" key="8">
    <source>
        <dbReference type="EMBL" id="CAF9904060.1"/>
    </source>
</evidence>
<dbReference type="HAMAP" id="MF_03102">
    <property type="entry name" value="Mdm10"/>
    <property type="match status" value="1"/>
</dbReference>
<evidence type="ECO:0000256" key="6">
    <source>
        <dbReference type="HAMAP-Rule" id="MF_03102"/>
    </source>
</evidence>
<proteinExistence type="inferred from homology"/>
<evidence type="ECO:0000256" key="3">
    <source>
        <dbReference type="ARBA" id="ARBA00022787"/>
    </source>
</evidence>
<dbReference type="AlphaFoldDB" id="A0A8H3I1V8"/>
<comment type="similarity">
    <text evidence="6">Belongs to the MDM10 family.</text>
</comment>